<keyword evidence="2" id="KW-0677">Repeat</keyword>
<accession>A0AB39YHI2</accession>
<evidence type="ECO:0000313" key="5">
    <source>
        <dbReference type="EMBL" id="XDV69362.1"/>
    </source>
</evidence>
<reference evidence="5" key="1">
    <citation type="submission" date="2024-08" db="EMBL/GenBank/DDBJ databases">
        <authorList>
            <person name="Yu S.T."/>
        </authorList>
    </citation>
    <scope>NUCLEOTIDE SEQUENCE</scope>
    <source>
        <strain evidence="5">R33</strain>
        <plasmid evidence="5">unnamed1</plasmid>
    </source>
</reference>
<dbReference type="InterPro" id="IPR001680">
    <property type="entry name" value="WD40_rpt"/>
</dbReference>
<evidence type="ECO:0008006" key="6">
    <source>
        <dbReference type="Google" id="ProtNLM"/>
    </source>
</evidence>
<dbReference type="PRINTS" id="PR00320">
    <property type="entry name" value="GPROTEINBRPT"/>
</dbReference>
<keyword evidence="5" id="KW-0614">Plasmid</keyword>
<sequence length="1549" mass="161083">MDGERGEIGLADAVEGAELPQTAASPAAGTLYVLPMEDGTEPLRQALGAQLEAVSLWWERPLPAGPGFVKVAPGGPVTSRHDVERFLETSGIREAEADVPVVLYVSGHGLTSGAAKHFAVLRDTDAQRLLATGLRTTEIVIAALDSHARDVLVIVNMCESADVGGELLELARSLDTARTTRATLNVLTTAAPKMQVRGGEFALVLRRAHEWLRTAGGIARPYLTMDEFSRALYQAAQAVGAELGRSLSLDCRPLMGGKLHVATAALPNPGYRPEQAAVEESRQEVAASLEDLDYWLEKASGRTGADDTGWYFSGRKRLNASVVSFLKGAPGVLVVTGITASGKSAILGRAVTLSDATFRTSDLFAAAVGHCPQDTVPDEGAVTIAVTAHNREPLGLLTVIAKKLGAEADPSGRDQLSRWQLGLRRFLGSPGPMVTVVVDALDEATDPAAVVHQVLVPLAGHLSGAAPSTPVRRGVRLVVAVRSSDGADRLVPDGDGGGGGSGSGGGQELLGRLREAFSGAAVVRTDDEDMGKDVEGYVRALLDGEANWAGHDLTGVARTVAEAVGRSFLDARVAAHQLRTEGPRLQADADWLARLGEGTTGLLKDDLARSAEDGLGADEALALLRAAAFAQGRGIAWGEVWPAVASAVHGKPLRDADAKIRVLLEGRLAGYLTRDVEEDQRVYRPAHERLAAVLRAWPVGGAASRGGMGMTDGQDEPADKPDERDTPDAPDAAGGADGVTGTGATGDAYEDGGGGGCGDDAAVHASIVRALADLAAPHIAGRASGTAPHPYVRRYLARHARLGGVLDDAHVPAEVLPWLTGSPIRGLLGPGRGQEGRLWLEAWAVVEPYLHRADREDHPSRLASLHLAYTALRHPGRPRPRTPEEAAGPLAVLWSRWTPPVNVLATLGATVRSLTAVPAPDGRPALAAGDDDGGIELIDAVEGTAVRGRIGAHEGSVRHLLLAPRPAQSPLLVSGSTDGTVRLWDPATGRLVDQIHRPGGMWIADVCAYHDSGHELAVFCVNGDGVVVWWNERMGPLDLLTLPGDTPRTATTALAAVQEEAPRRPLLAIADGAFLAFRDTAAEVEVARFEFPADVRVLAPTTRPGTVAAGHADGSVTVWGAGGPLATLTGAGEPVNSLAGLVLGERHLLAAGTGSRIAVWDVSRWDTAAQEPPGLLSGHTAAVTALSPVAAPDSGILASSSCDGTLRLWNREVLERALTAARTPAEPTPTPTPTGGVLLLPEPGDLGLPSWFALTADRPGIDVRDIVTGDAVARIDTGRPPSAMVWAHRREGRVLVSAGCEDHGIRLWDTGTRRALPDVLKGHFLPVRALAACTTADGRHLLLSGGDDETVRLWDLDGLAPLREWTGHGLRVRAVAAASCVGGEDWFASASSDGTVRLWGAERGGAPGGTLRCDQGLLHAVAINPGPLGGLAPHLASGGDTGTVRLWDLRERRPLGEPLTGHTAAVHALALFDAEGHGSFVASGAADGTIRVWDAATGQCRLLLAVGSPVRSLAAHPSAAGGRVVLSFAGDAGAAAVEIDLAECRAGGS</sequence>
<dbReference type="PROSITE" id="PS00678">
    <property type="entry name" value="WD_REPEATS_1"/>
    <property type="match status" value="2"/>
</dbReference>
<dbReference type="SMART" id="SM00320">
    <property type="entry name" value="WD40"/>
    <property type="match status" value="11"/>
</dbReference>
<feature type="repeat" description="WD" evidence="3">
    <location>
        <begin position="1320"/>
        <end position="1364"/>
    </location>
</feature>
<geneLocation type="plasmid" evidence="5">
    <name>unnamed1</name>
</geneLocation>
<feature type="region of interest" description="Disordered" evidence="4">
    <location>
        <begin position="488"/>
        <end position="508"/>
    </location>
</feature>
<dbReference type="PANTHER" id="PTHR22847:SF637">
    <property type="entry name" value="WD REPEAT DOMAIN 5B"/>
    <property type="match status" value="1"/>
</dbReference>
<feature type="repeat" description="WD" evidence="3">
    <location>
        <begin position="950"/>
        <end position="994"/>
    </location>
</feature>
<dbReference type="RefSeq" id="WP_369780538.1">
    <property type="nucleotide sequence ID" value="NZ_CP165728.1"/>
</dbReference>
<feature type="compositionally biased region" description="Gly residues" evidence="4">
    <location>
        <begin position="494"/>
        <end position="508"/>
    </location>
</feature>
<organism evidence="5">
    <name type="scientific">Streptomyces sp. R33</name>
    <dbReference type="NCBI Taxonomy" id="3238629"/>
    <lineage>
        <taxon>Bacteria</taxon>
        <taxon>Bacillati</taxon>
        <taxon>Actinomycetota</taxon>
        <taxon>Actinomycetes</taxon>
        <taxon>Kitasatosporales</taxon>
        <taxon>Streptomycetaceae</taxon>
        <taxon>Streptomyces</taxon>
    </lineage>
</organism>
<dbReference type="EMBL" id="CP165728">
    <property type="protein sequence ID" value="XDV69362.1"/>
    <property type="molecule type" value="Genomic_DNA"/>
</dbReference>
<protein>
    <recommendedName>
        <fullName evidence="6">WD40 repeat protein</fullName>
    </recommendedName>
</protein>
<dbReference type="SUPFAM" id="SSF50978">
    <property type="entry name" value="WD40 repeat-like"/>
    <property type="match status" value="2"/>
</dbReference>
<dbReference type="Pfam" id="PF00400">
    <property type="entry name" value="WD40"/>
    <property type="match status" value="5"/>
</dbReference>
<dbReference type="InterPro" id="IPR020472">
    <property type="entry name" value="WD40_PAC1"/>
</dbReference>
<feature type="region of interest" description="Disordered" evidence="4">
    <location>
        <begin position="704"/>
        <end position="747"/>
    </location>
</feature>
<dbReference type="PROSITE" id="PS50294">
    <property type="entry name" value="WD_REPEATS_REGION"/>
    <property type="match status" value="4"/>
</dbReference>
<gene>
    <name evidence="5" type="ORF">AB5J51_41265</name>
</gene>
<evidence type="ECO:0000256" key="2">
    <source>
        <dbReference type="ARBA" id="ARBA00022737"/>
    </source>
</evidence>
<feature type="compositionally biased region" description="Basic and acidic residues" evidence="4">
    <location>
        <begin position="717"/>
        <end position="727"/>
    </location>
</feature>
<dbReference type="PANTHER" id="PTHR22847">
    <property type="entry name" value="WD40 REPEAT PROTEIN"/>
    <property type="match status" value="1"/>
</dbReference>
<proteinExistence type="predicted"/>
<dbReference type="InterPro" id="IPR015943">
    <property type="entry name" value="WD40/YVTN_repeat-like_dom_sf"/>
</dbReference>
<evidence type="ECO:0000256" key="3">
    <source>
        <dbReference type="PROSITE-ProRule" id="PRU00221"/>
    </source>
</evidence>
<name>A0AB39YHI2_9ACTN</name>
<dbReference type="InterPro" id="IPR019775">
    <property type="entry name" value="WD40_repeat_CS"/>
</dbReference>
<feature type="repeat" description="WD" evidence="3">
    <location>
        <begin position="1435"/>
        <end position="1457"/>
    </location>
</feature>
<dbReference type="CDD" id="cd00200">
    <property type="entry name" value="WD40"/>
    <property type="match status" value="1"/>
</dbReference>
<keyword evidence="1 3" id="KW-0853">WD repeat</keyword>
<dbReference type="InterPro" id="IPR036322">
    <property type="entry name" value="WD40_repeat_dom_sf"/>
</dbReference>
<evidence type="ECO:0000256" key="1">
    <source>
        <dbReference type="ARBA" id="ARBA00022574"/>
    </source>
</evidence>
<feature type="repeat" description="WD" evidence="3">
    <location>
        <begin position="1459"/>
        <end position="1503"/>
    </location>
</feature>
<dbReference type="PROSITE" id="PS50082">
    <property type="entry name" value="WD_REPEATS_2"/>
    <property type="match status" value="5"/>
</dbReference>
<feature type="compositionally biased region" description="Gly residues" evidence="4">
    <location>
        <begin position="735"/>
        <end position="744"/>
    </location>
</feature>
<feature type="repeat" description="WD" evidence="3">
    <location>
        <begin position="1176"/>
        <end position="1210"/>
    </location>
</feature>
<evidence type="ECO:0000256" key="4">
    <source>
        <dbReference type="SAM" id="MobiDB-lite"/>
    </source>
</evidence>
<dbReference type="Gene3D" id="2.130.10.10">
    <property type="entry name" value="YVTN repeat-like/Quinoprotein amine dehydrogenase"/>
    <property type="match status" value="4"/>
</dbReference>